<dbReference type="OrthoDB" id="2408210at2759"/>
<accession>A0A397JQ59</accession>
<dbReference type="AlphaFoldDB" id="A0A397JQ59"/>
<dbReference type="Proteomes" id="UP000266861">
    <property type="component" value="Unassembled WGS sequence"/>
</dbReference>
<name>A0A397JQ59_9GLOM</name>
<keyword evidence="2" id="KW-1185">Reference proteome</keyword>
<organism evidence="1 2">
    <name type="scientific">Diversispora epigaea</name>
    <dbReference type="NCBI Taxonomy" id="1348612"/>
    <lineage>
        <taxon>Eukaryota</taxon>
        <taxon>Fungi</taxon>
        <taxon>Fungi incertae sedis</taxon>
        <taxon>Mucoromycota</taxon>
        <taxon>Glomeromycotina</taxon>
        <taxon>Glomeromycetes</taxon>
        <taxon>Diversisporales</taxon>
        <taxon>Diversisporaceae</taxon>
        <taxon>Diversispora</taxon>
    </lineage>
</organism>
<proteinExistence type="predicted"/>
<evidence type="ECO:0000313" key="1">
    <source>
        <dbReference type="EMBL" id="RHZ89777.1"/>
    </source>
</evidence>
<gene>
    <name evidence="1" type="ORF">Glove_11g49</name>
</gene>
<dbReference type="PANTHER" id="PTHR31424">
    <property type="entry name" value="PROTEIN CBG23806"/>
    <property type="match status" value="1"/>
</dbReference>
<reference evidence="1 2" key="1">
    <citation type="submission" date="2018-08" db="EMBL/GenBank/DDBJ databases">
        <title>Genome and evolution of the arbuscular mycorrhizal fungus Diversispora epigaea (formerly Glomus versiforme) and its bacterial endosymbionts.</title>
        <authorList>
            <person name="Sun X."/>
            <person name="Fei Z."/>
            <person name="Harrison M."/>
        </authorList>
    </citation>
    <scope>NUCLEOTIDE SEQUENCE [LARGE SCALE GENOMIC DNA]</scope>
    <source>
        <strain evidence="1 2">IT104</strain>
    </source>
</reference>
<comment type="caution">
    <text evidence="1">The sequence shown here is derived from an EMBL/GenBank/DDBJ whole genome shotgun (WGS) entry which is preliminary data.</text>
</comment>
<sequence>MGINAPNSKYFCLYCNCQSNLRWDMDRTYENKGNDACENRKLAIFPAINQENYIPDELHLFLRIVDVLMECFFNDLFKKKEFEKKIKIEIEQEMQKIKVHFEFFKSNSTGGKWNWTSLMGPDKKKVVEHFPISKFISGFRGIEIEKLWRDFFNLYQILRKPVLLDSEIDKFEYDAKNWVRTFCQATEGTPNSVIQKPGLYRKQDVTPYMHVFAQHVHQFMRQLKQKNLALRFFSTSSLEKKNHNHVRLFFGGTTMGGGIEKKSVVHNIMSFENRQLFYLINKTPKELKVRNINSNNKRKSN</sequence>
<evidence type="ECO:0000313" key="2">
    <source>
        <dbReference type="Proteomes" id="UP000266861"/>
    </source>
</evidence>
<dbReference type="PANTHER" id="PTHR31424:SF5">
    <property type="entry name" value="APPLE DOMAIN-CONTAINING PROTEIN"/>
    <property type="match status" value="1"/>
</dbReference>
<dbReference type="EMBL" id="PQFF01000009">
    <property type="protein sequence ID" value="RHZ89777.1"/>
    <property type="molecule type" value="Genomic_DNA"/>
</dbReference>
<protein>
    <submittedName>
        <fullName evidence="1">Uncharacterized protein</fullName>
    </submittedName>
</protein>